<feature type="region of interest" description="Disordered" evidence="1">
    <location>
        <begin position="13"/>
        <end position="36"/>
    </location>
</feature>
<gene>
    <name evidence="2" type="ORF">J1605_014597</name>
</gene>
<evidence type="ECO:0000313" key="2">
    <source>
        <dbReference type="EMBL" id="KAJ8777214.1"/>
    </source>
</evidence>
<accession>A0AB34GFR9</accession>
<evidence type="ECO:0000256" key="1">
    <source>
        <dbReference type="SAM" id="MobiDB-lite"/>
    </source>
</evidence>
<proteinExistence type="predicted"/>
<organism evidence="2 3">
    <name type="scientific">Eschrichtius robustus</name>
    <name type="common">California gray whale</name>
    <name type="synonym">Eschrichtius gibbosus</name>
    <dbReference type="NCBI Taxonomy" id="9764"/>
    <lineage>
        <taxon>Eukaryota</taxon>
        <taxon>Metazoa</taxon>
        <taxon>Chordata</taxon>
        <taxon>Craniata</taxon>
        <taxon>Vertebrata</taxon>
        <taxon>Euteleostomi</taxon>
        <taxon>Mammalia</taxon>
        <taxon>Eutheria</taxon>
        <taxon>Laurasiatheria</taxon>
        <taxon>Artiodactyla</taxon>
        <taxon>Whippomorpha</taxon>
        <taxon>Cetacea</taxon>
        <taxon>Mysticeti</taxon>
        <taxon>Eschrichtiidae</taxon>
        <taxon>Eschrichtius</taxon>
    </lineage>
</organism>
<sequence>MLEPIKKDILHLKTKKKPQQDGRKSTTTTAISKPYGNYKPKIYNRYTHKKEKRNPSTTLKLVIKSQEKILTVAASLATLCTTSGGLLKALCSDSYVKLSQYWDQHFQGDSEEQEKLITEGKLYTTGTQALRRAGSMAVGVLEAMYWMSIVRTRMLGEEAMENWPKPWNLNYSKGKGGTLSVGNGEEVSGDVS</sequence>
<name>A0AB34GFR9_ESCRO</name>
<dbReference type="Proteomes" id="UP001159641">
    <property type="component" value="Unassembled WGS sequence"/>
</dbReference>
<protein>
    <submittedName>
        <fullName evidence="2">Uncharacterized protein</fullName>
    </submittedName>
</protein>
<reference evidence="2 3" key="1">
    <citation type="submission" date="2022-11" db="EMBL/GenBank/DDBJ databases">
        <title>Whole genome sequence of Eschrichtius robustus ER-17-0199.</title>
        <authorList>
            <person name="Bruniche-Olsen A."/>
            <person name="Black A.N."/>
            <person name="Fields C.J."/>
            <person name="Walden K."/>
            <person name="Dewoody J.A."/>
        </authorList>
    </citation>
    <scope>NUCLEOTIDE SEQUENCE [LARGE SCALE GENOMIC DNA]</scope>
    <source>
        <strain evidence="2">ER-17-0199</strain>
        <tissue evidence="2">Blubber</tissue>
    </source>
</reference>
<dbReference type="EMBL" id="JAIQCJ010002315">
    <property type="protein sequence ID" value="KAJ8777214.1"/>
    <property type="molecule type" value="Genomic_DNA"/>
</dbReference>
<comment type="caution">
    <text evidence="2">The sequence shown here is derived from an EMBL/GenBank/DDBJ whole genome shotgun (WGS) entry which is preliminary data.</text>
</comment>
<evidence type="ECO:0000313" key="3">
    <source>
        <dbReference type="Proteomes" id="UP001159641"/>
    </source>
</evidence>
<keyword evidence="3" id="KW-1185">Reference proteome</keyword>
<dbReference type="AlphaFoldDB" id="A0AB34GFR9"/>